<evidence type="ECO:0000256" key="2">
    <source>
        <dbReference type="ARBA" id="ARBA00006278"/>
    </source>
</evidence>
<dbReference type="GO" id="GO:0006879">
    <property type="term" value="P:intracellular iron ion homeostasis"/>
    <property type="evidence" value="ECO:0007669"/>
    <property type="project" value="TreeGrafter"/>
</dbReference>
<dbReference type="InterPro" id="IPR051410">
    <property type="entry name" value="Ferric/Cupric_Reductase"/>
</dbReference>
<keyword evidence="7 15" id="KW-0812">Transmembrane</keyword>
<dbReference type="OrthoDB" id="17725at2759"/>
<feature type="domain" description="FAD-binding FR-type" evidence="16">
    <location>
        <begin position="289"/>
        <end position="426"/>
    </location>
</feature>
<dbReference type="InterPro" id="IPR013121">
    <property type="entry name" value="Fe_red_NAD-bd_6"/>
</dbReference>
<evidence type="ECO:0000256" key="1">
    <source>
        <dbReference type="ARBA" id="ARBA00004651"/>
    </source>
</evidence>
<dbReference type="InterPro" id="IPR013130">
    <property type="entry name" value="Fe3_Rdtase_TM_dom"/>
</dbReference>
<dbReference type="SFLD" id="SFLDS00052">
    <property type="entry name" value="Ferric_Reductase_Domain"/>
    <property type="match status" value="1"/>
</dbReference>
<comment type="similarity">
    <text evidence="2">Belongs to the ferric reductase (FRE) family.</text>
</comment>
<keyword evidence="9" id="KW-0249">Electron transport</keyword>
<dbReference type="GO" id="GO:0015677">
    <property type="term" value="P:copper ion import"/>
    <property type="evidence" value="ECO:0007669"/>
    <property type="project" value="TreeGrafter"/>
</dbReference>
<evidence type="ECO:0000259" key="16">
    <source>
        <dbReference type="PROSITE" id="PS51384"/>
    </source>
</evidence>
<evidence type="ECO:0000256" key="6">
    <source>
        <dbReference type="ARBA" id="ARBA00022630"/>
    </source>
</evidence>
<dbReference type="Pfam" id="PF01794">
    <property type="entry name" value="Ferric_reduct"/>
    <property type="match status" value="1"/>
</dbReference>
<evidence type="ECO:0000256" key="9">
    <source>
        <dbReference type="ARBA" id="ARBA00022982"/>
    </source>
</evidence>
<dbReference type="EMBL" id="BSXU01000641">
    <property type="protein sequence ID" value="GMG21362.1"/>
    <property type="molecule type" value="Genomic_DNA"/>
</dbReference>
<keyword evidence="12" id="KW-0406">Ion transport</keyword>
<accession>A0A9W6YPD1</accession>
<dbReference type="Pfam" id="PF08022">
    <property type="entry name" value="FAD_binding_8"/>
    <property type="match status" value="1"/>
</dbReference>
<keyword evidence="18" id="KW-1185">Reference proteome</keyword>
<sequence>MGIFKRDVMHQGVWCIKDMKTDAYKALQKQSQAKVSYYSQEVYGHYMVYLSVVIIFLFIVKRFIFYKLDRLARDVDGSRSSNAFVRLCYKVSAFNRFFSYRRMPFFLCEFFGLPSSLGNLAIICAGLLYSLCYTLIPHFWYRECRGFGSPPLAVRAGTVSTALVPFIYILSGKSNMISGLTGISYEKLNVYHRWVSIISFIAAWVHTAPFYIQSSREGGLERLAYMQKHNVLFKTGIPPIVFMTILCILSHSYFRVVWYELFIHLHWISAVGFYIGLIYHCFQMLNNEKYMYAAVVFWITQLVYRAVVKSCFKPNKGFLKANPCKIARFMSSTQDNQCYQILIENTNEFHWGPGQHLFLRFPGLRVLDNHPFSILSLYEPSADGKIKLVIKPMNGLTRKIYNSVPETGFMDGKVFVEGPYGGCERDYNSFDSLFLVATGTGIAATLPFLLKASQDIVSGNTKLQHVRLDWIIRNNDSVEWIAPELTKLIQSVPKKFFDEKAIKINIYSCHADGTTELDDKFATIYKCADHDSSSTSESEEKAEKVEMNEEKAPVEVFNGKPAMKQVGGSIEDELSLRNIIIVSGSESLKQEIANKVASMQRLVLSSQKSVEEIYLHTETFGW</sequence>
<feature type="transmembrane region" description="Helical" evidence="15">
    <location>
        <begin position="257"/>
        <end position="278"/>
    </location>
</feature>
<dbReference type="Proteomes" id="UP001165063">
    <property type="component" value="Unassembled WGS sequence"/>
</dbReference>
<evidence type="ECO:0000256" key="3">
    <source>
        <dbReference type="ARBA" id="ARBA00012668"/>
    </source>
</evidence>
<evidence type="ECO:0000256" key="15">
    <source>
        <dbReference type="SAM" id="Phobius"/>
    </source>
</evidence>
<evidence type="ECO:0000256" key="8">
    <source>
        <dbReference type="ARBA" id="ARBA00022827"/>
    </source>
</evidence>
<dbReference type="InterPro" id="IPR013112">
    <property type="entry name" value="FAD-bd_8"/>
</dbReference>
<keyword evidence="6" id="KW-0285">Flavoprotein</keyword>
<evidence type="ECO:0000256" key="5">
    <source>
        <dbReference type="ARBA" id="ARBA00022475"/>
    </source>
</evidence>
<dbReference type="PANTHER" id="PTHR32361">
    <property type="entry name" value="FERRIC/CUPRIC REDUCTASE TRANSMEMBRANE COMPONENT"/>
    <property type="match status" value="1"/>
</dbReference>
<dbReference type="GO" id="GO:0005886">
    <property type="term" value="C:plasma membrane"/>
    <property type="evidence" value="ECO:0007669"/>
    <property type="project" value="UniProtKB-SubCell"/>
</dbReference>
<reference evidence="17" key="1">
    <citation type="submission" date="2023-04" db="EMBL/GenBank/DDBJ databases">
        <title>Ambrosiozyma monospora NBRC 1965.</title>
        <authorList>
            <person name="Ichikawa N."/>
            <person name="Sato H."/>
            <person name="Tonouchi N."/>
        </authorList>
    </citation>
    <scope>NUCLEOTIDE SEQUENCE</scope>
    <source>
        <strain evidence="17">NBRC 1965</strain>
    </source>
</reference>
<dbReference type="SFLD" id="SFLDG01168">
    <property type="entry name" value="Ferric_reductase_subgroup_(FRE"/>
    <property type="match status" value="1"/>
</dbReference>
<dbReference type="SUPFAM" id="SSF63380">
    <property type="entry name" value="Riboflavin synthase domain-like"/>
    <property type="match status" value="1"/>
</dbReference>
<dbReference type="CDD" id="cd06186">
    <property type="entry name" value="NOX_Duox_like_FAD_NADP"/>
    <property type="match status" value="1"/>
</dbReference>
<comment type="subcellular location">
    <subcellularLocation>
        <location evidence="1">Cell membrane</location>
        <topology evidence="1">Multi-pass membrane protein</topology>
    </subcellularLocation>
</comment>
<keyword evidence="8" id="KW-0274">FAD</keyword>
<feature type="transmembrane region" description="Helical" evidence="15">
    <location>
        <begin position="120"/>
        <end position="140"/>
    </location>
</feature>
<evidence type="ECO:0000256" key="14">
    <source>
        <dbReference type="ARBA" id="ARBA00048483"/>
    </source>
</evidence>
<evidence type="ECO:0000256" key="7">
    <source>
        <dbReference type="ARBA" id="ARBA00022692"/>
    </source>
</evidence>
<feature type="transmembrane region" description="Helical" evidence="15">
    <location>
        <begin position="46"/>
        <end position="64"/>
    </location>
</feature>
<dbReference type="SUPFAM" id="SSF52343">
    <property type="entry name" value="Ferredoxin reductase-like, C-terminal NADP-linked domain"/>
    <property type="match status" value="1"/>
</dbReference>
<evidence type="ECO:0000256" key="11">
    <source>
        <dbReference type="ARBA" id="ARBA00023002"/>
    </source>
</evidence>
<keyword evidence="4" id="KW-0813">Transport</keyword>
<dbReference type="GO" id="GO:0052851">
    <property type="term" value="F:ferric-chelate reductase (NADPH) activity"/>
    <property type="evidence" value="ECO:0007669"/>
    <property type="project" value="UniProtKB-EC"/>
</dbReference>
<dbReference type="Gene3D" id="3.40.50.80">
    <property type="entry name" value="Nucleotide-binding domain of ferredoxin-NADP reductase (FNR) module"/>
    <property type="match status" value="1"/>
</dbReference>
<dbReference type="InterPro" id="IPR039261">
    <property type="entry name" value="FNR_nucleotide-bd"/>
</dbReference>
<dbReference type="Gene3D" id="2.40.30.10">
    <property type="entry name" value="Translation factors"/>
    <property type="match status" value="1"/>
</dbReference>
<dbReference type="GO" id="GO:0006826">
    <property type="term" value="P:iron ion transport"/>
    <property type="evidence" value="ECO:0007669"/>
    <property type="project" value="TreeGrafter"/>
</dbReference>
<dbReference type="PROSITE" id="PS51384">
    <property type="entry name" value="FAD_FR"/>
    <property type="match status" value="1"/>
</dbReference>
<keyword evidence="5" id="KW-1003">Cell membrane</keyword>
<evidence type="ECO:0000256" key="10">
    <source>
        <dbReference type="ARBA" id="ARBA00022989"/>
    </source>
</evidence>
<proteinExistence type="inferred from homology"/>
<dbReference type="Pfam" id="PF08030">
    <property type="entry name" value="NAD_binding_6"/>
    <property type="match status" value="1"/>
</dbReference>
<dbReference type="InterPro" id="IPR017927">
    <property type="entry name" value="FAD-bd_FR_type"/>
</dbReference>
<gene>
    <name evidence="17" type="ORF">Amon01_000193700</name>
</gene>
<feature type="transmembrane region" description="Helical" evidence="15">
    <location>
        <begin position="231"/>
        <end position="251"/>
    </location>
</feature>
<dbReference type="PANTHER" id="PTHR32361:SF23">
    <property type="entry name" value="FERRIC-CHELATE REDUCTASE"/>
    <property type="match status" value="1"/>
</dbReference>
<comment type="caution">
    <text evidence="17">The sequence shown here is derived from an EMBL/GenBank/DDBJ whole genome shotgun (WGS) entry which is preliminary data.</text>
</comment>
<feature type="transmembrane region" description="Helical" evidence="15">
    <location>
        <begin position="191"/>
        <end position="211"/>
    </location>
</feature>
<evidence type="ECO:0000313" key="18">
    <source>
        <dbReference type="Proteomes" id="UP001165063"/>
    </source>
</evidence>
<keyword evidence="10 15" id="KW-1133">Transmembrane helix</keyword>
<dbReference type="EC" id="1.16.1.9" evidence="3"/>
<name>A0A9W6YPD1_AMBMO</name>
<comment type="catalytic activity">
    <reaction evidence="14">
        <text>2 a Fe(II)-siderophore + NADP(+) + H(+) = 2 a Fe(III)-siderophore + NADPH</text>
        <dbReference type="Rhea" id="RHEA:28795"/>
        <dbReference type="Rhea" id="RHEA-COMP:11342"/>
        <dbReference type="Rhea" id="RHEA-COMP:11344"/>
        <dbReference type="ChEBI" id="CHEBI:15378"/>
        <dbReference type="ChEBI" id="CHEBI:29033"/>
        <dbReference type="ChEBI" id="CHEBI:29034"/>
        <dbReference type="ChEBI" id="CHEBI:57783"/>
        <dbReference type="ChEBI" id="CHEBI:58349"/>
        <dbReference type="EC" id="1.16.1.9"/>
    </reaction>
</comment>
<keyword evidence="13 15" id="KW-0472">Membrane</keyword>
<dbReference type="InterPro" id="IPR017938">
    <property type="entry name" value="Riboflavin_synthase-like_b-brl"/>
</dbReference>
<evidence type="ECO:0000256" key="12">
    <source>
        <dbReference type="ARBA" id="ARBA00023065"/>
    </source>
</evidence>
<feature type="transmembrane region" description="Helical" evidence="15">
    <location>
        <begin position="152"/>
        <end position="171"/>
    </location>
</feature>
<evidence type="ECO:0000313" key="17">
    <source>
        <dbReference type="EMBL" id="GMG21362.1"/>
    </source>
</evidence>
<evidence type="ECO:0000256" key="4">
    <source>
        <dbReference type="ARBA" id="ARBA00022448"/>
    </source>
</evidence>
<keyword evidence="11" id="KW-0560">Oxidoreductase</keyword>
<protein>
    <recommendedName>
        <fullName evidence="3">ferric-chelate reductase (NADPH)</fullName>
        <ecNumber evidence="3">1.16.1.9</ecNumber>
    </recommendedName>
</protein>
<evidence type="ECO:0000256" key="13">
    <source>
        <dbReference type="ARBA" id="ARBA00023136"/>
    </source>
</evidence>
<dbReference type="AlphaFoldDB" id="A0A9W6YPD1"/>
<organism evidence="17 18">
    <name type="scientific">Ambrosiozyma monospora</name>
    <name type="common">Yeast</name>
    <name type="synonym">Endomycopsis monosporus</name>
    <dbReference type="NCBI Taxonomy" id="43982"/>
    <lineage>
        <taxon>Eukaryota</taxon>
        <taxon>Fungi</taxon>
        <taxon>Dikarya</taxon>
        <taxon>Ascomycota</taxon>
        <taxon>Saccharomycotina</taxon>
        <taxon>Pichiomycetes</taxon>
        <taxon>Pichiales</taxon>
        <taxon>Pichiaceae</taxon>
        <taxon>Ambrosiozyma</taxon>
    </lineage>
</organism>